<evidence type="ECO:0000313" key="2">
    <source>
        <dbReference type="Proteomes" id="UP000008561"/>
    </source>
</evidence>
<dbReference type="Proteomes" id="UP000008561">
    <property type="component" value="Chromosome"/>
</dbReference>
<dbReference type="KEGG" id="dol:Dole_1681"/>
<evidence type="ECO:0000313" key="1">
    <source>
        <dbReference type="EMBL" id="ABW67485.1"/>
    </source>
</evidence>
<protein>
    <submittedName>
        <fullName evidence="1">Conserved hypothetical cytosolic protein</fullName>
    </submittedName>
</protein>
<dbReference type="STRING" id="96561.Dole_1681"/>
<keyword evidence="2" id="KW-1185">Reference proteome</keyword>
<dbReference type="AlphaFoldDB" id="A9A0I5"/>
<proteinExistence type="predicted"/>
<name>A9A0I5_DESOH</name>
<dbReference type="RefSeq" id="WP_012175101.1">
    <property type="nucleotide sequence ID" value="NC_009943.1"/>
</dbReference>
<reference evidence="1 2" key="1">
    <citation type="submission" date="2007-10" db="EMBL/GenBank/DDBJ databases">
        <title>Complete sequence of Desulfococcus oleovorans Hxd3.</title>
        <authorList>
            <consortium name="US DOE Joint Genome Institute"/>
            <person name="Copeland A."/>
            <person name="Lucas S."/>
            <person name="Lapidus A."/>
            <person name="Barry K."/>
            <person name="Glavina del Rio T."/>
            <person name="Dalin E."/>
            <person name="Tice H."/>
            <person name="Pitluck S."/>
            <person name="Kiss H."/>
            <person name="Brettin T."/>
            <person name="Bruce D."/>
            <person name="Detter J.C."/>
            <person name="Han C."/>
            <person name="Schmutz J."/>
            <person name="Larimer F."/>
            <person name="Land M."/>
            <person name="Hauser L."/>
            <person name="Kyrpides N."/>
            <person name="Kim E."/>
            <person name="Wawrik B."/>
            <person name="Richardson P."/>
        </authorList>
    </citation>
    <scope>NUCLEOTIDE SEQUENCE [LARGE SCALE GENOMIC DNA]</scope>
    <source>
        <strain evidence="2">DSM 6200 / JCM 39069 / Hxd3</strain>
    </source>
</reference>
<sequence>MTHEDAGKYRAKHPPGTALRPGLAQALETVARDGRVTCAAAHKIAAAAGVLPTEVGKAIDLMEYRITTCQMGLFGYPEKKRVKPVDPVPGPLKDALLAASSDNRISCAACWKIADALKIARMEVAGACETLGVRIKPCQLGAF</sequence>
<dbReference type="EMBL" id="CP000859">
    <property type="protein sequence ID" value="ABW67485.1"/>
    <property type="molecule type" value="Genomic_DNA"/>
</dbReference>
<gene>
    <name evidence="1" type="ordered locus">Dole_1681</name>
</gene>
<accession>A9A0I5</accession>
<dbReference type="OrthoDB" id="5420904at2"/>
<dbReference type="eggNOG" id="ENOG5032UMB">
    <property type="taxonomic scope" value="Bacteria"/>
</dbReference>
<organism evidence="1 2">
    <name type="scientific">Desulfosudis oleivorans (strain DSM 6200 / JCM 39069 / Hxd3)</name>
    <name type="common">Desulfococcus oleovorans</name>
    <dbReference type="NCBI Taxonomy" id="96561"/>
    <lineage>
        <taxon>Bacteria</taxon>
        <taxon>Pseudomonadati</taxon>
        <taxon>Thermodesulfobacteriota</taxon>
        <taxon>Desulfobacteria</taxon>
        <taxon>Desulfobacterales</taxon>
        <taxon>Desulfosudaceae</taxon>
        <taxon>Desulfosudis</taxon>
    </lineage>
</organism>
<dbReference type="HOGENOM" id="CLU_143367_0_0_7"/>